<proteinExistence type="predicted"/>
<dbReference type="AlphaFoldDB" id="A0AAV3RHS9"/>
<dbReference type="EMBL" id="BAABME010009790">
    <property type="protein sequence ID" value="GAA0175810.1"/>
    <property type="molecule type" value="Genomic_DNA"/>
</dbReference>
<dbReference type="Proteomes" id="UP001454036">
    <property type="component" value="Unassembled WGS sequence"/>
</dbReference>
<gene>
    <name evidence="2" type="ORF">LIER_28913</name>
</gene>
<evidence type="ECO:0000256" key="1">
    <source>
        <dbReference type="SAM" id="MobiDB-lite"/>
    </source>
</evidence>
<sequence>MILTSGAADLGRVVTILVSERRLLRMPPRADARRVTRATRGARGRPRGTGGRARGGRHAGRVVGESEPSVEQQGSGVHPESPVDPVVGDEIHVGEDLVHAQIAAQQEVEFQSKLFHRFLKRDPLKFFGVGTPIEAIEFIRDWRPYLSRWALRVS</sequence>
<keyword evidence="3" id="KW-1185">Reference proteome</keyword>
<reference evidence="2 3" key="1">
    <citation type="submission" date="2024-01" db="EMBL/GenBank/DDBJ databases">
        <title>The complete chloroplast genome sequence of Lithospermum erythrorhizon: insights into the phylogenetic relationship among Boraginaceae species and the maternal lineages of purple gromwells.</title>
        <authorList>
            <person name="Okada T."/>
            <person name="Watanabe K."/>
        </authorList>
    </citation>
    <scope>NUCLEOTIDE SEQUENCE [LARGE SCALE GENOMIC DNA]</scope>
</reference>
<feature type="compositionally biased region" description="Basic residues" evidence="1">
    <location>
        <begin position="35"/>
        <end position="46"/>
    </location>
</feature>
<organism evidence="2 3">
    <name type="scientific">Lithospermum erythrorhizon</name>
    <name type="common">Purple gromwell</name>
    <name type="synonym">Lithospermum officinale var. erythrorhizon</name>
    <dbReference type="NCBI Taxonomy" id="34254"/>
    <lineage>
        <taxon>Eukaryota</taxon>
        <taxon>Viridiplantae</taxon>
        <taxon>Streptophyta</taxon>
        <taxon>Embryophyta</taxon>
        <taxon>Tracheophyta</taxon>
        <taxon>Spermatophyta</taxon>
        <taxon>Magnoliopsida</taxon>
        <taxon>eudicotyledons</taxon>
        <taxon>Gunneridae</taxon>
        <taxon>Pentapetalae</taxon>
        <taxon>asterids</taxon>
        <taxon>lamiids</taxon>
        <taxon>Boraginales</taxon>
        <taxon>Boraginaceae</taxon>
        <taxon>Boraginoideae</taxon>
        <taxon>Lithospermeae</taxon>
        <taxon>Lithospermum</taxon>
    </lineage>
</organism>
<protein>
    <submittedName>
        <fullName evidence="2">Uncharacterized protein</fullName>
    </submittedName>
</protein>
<feature type="region of interest" description="Disordered" evidence="1">
    <location>
        <begin position="29"/>
        <end position="82"/>
    </location>
</feature>
<evidence type="ECO:0000313" key="3">
    <source>
        <dbReference type="Proteomes" id="UP001454036"/>
    </source>
</evidence>
<comment type="caution">
    <text evidence="2">The sequence shown here is derived from an EMBL/GenBank/DDBJ whole genome shotgun (WGS) entry which is preliminary data.</text>
</comment>
<name>A0AAV3RHS9_LITER</name>
<evidence type="ECO:0000313" key="2">
    <source>
        <dbReference type="EMBL" id="GAA0175810.1"/>
    </source>
</evidence>
<accession>A0AAV3RHS9</accession>